<dbReference type="PANTHER" id="PTHR24171">
    <property type="entry name" value="ANKYRIN REPEAT DOMAIN-CONTAINING PROTEIN 39-RELATED"/>
    <property type="match status" value="1"/>
</dbReference>
<keyword evidence="5" id="KW-1185">Reference proteome</keyword>
<dbReference type="SUPFAM" id="SSF48403">
    <property type="entry name" value="Ankyrin repeat"/>
    <property type="match status" value="1"/>
</dbReference>
<evidence type="ECO:0000256" key="2">
    <source>
        <dbReference type="ARBA" id="ARBA00023043"/>
    </source>
</evidence>
<keyword evidence="2 3" id="KW-0040">ANK repeat</keyword>
<evidence type="ECO:0000313" key="5">
    <source>
        <dbReference type="Proteomes" id="UP000193944"/>
    </source>
</evidence>
<dbReference type="SMART" id="SM00248">
    <property type="entry name" value="ANK"/>
    <property type="match status" value="2"/>
</dbReference>
<dbReference type="PROSITE" id="PS50088">
    <property type="entry name" value="ANK_REPEAT"/>
    <property type="match status" value="2"/>
</dbReference>
<protein>
    <submittedName>
        <fullName evidence="4">Ankyrin</fullName>
    </submittedName>
</protein>
<organism evidence="4 5">
    <name type="scientific">Anaeromyces robustus</name>
    <dbReference type="NCBI Taxonomy" id="1754192"/>
    <lineage>
        <taxon>Eukaryota</taxon>
        <taxon>Fungi</taxon>
        <taxon>Fungi incertae sedis</taxon>
        <taxon>Chytridiomycota</taxon>
        <taxon>Chytridiomycota incertae sedis</taxon>
        <taxon>Neocallimastigomycetes</taxon>
        <taxon>Neocallimastigales</taxon>
        <taxon>Neocallimastigaceae</taxon>
        <taxon>Anaeromyces</taxon>
    </lineage>
</organism>
<proteinExistence type="predicted"/>
<feature type="non-terminal residue" evidence="4">
    <location>
        <position position="1"/>
    </location>
</feature>
<sequence>KENTNNETPLFMACENGNENLVKFLIEHGAIINKENRDNKTPLFLACENGNENIVKYLVEHGANTNIETQFD</sequence>
<keyword evidence="1" id="KW-0677">Repeat</keyword>
<name>A0A1Y1WSQ4_9FUNG</name>
<dbReference type="OrthoDB" id="5401212at2759"/>
<dbReference type="PRINTS" id="PR01415">
    <property type="entry name" value="ANKYRIN"/>
</dbReference>
<comment type="caution">
    <text evidence="4">The sequence shown here is derived from an EMBL/GenBank/DDBJ whole genome shotgun (WGS) entry which is preliminary data.</text>
</comment>
<reference evidence="4 5" key="2">
    <citation type="submission" date="2016-08" db="EMBL/GenBank/DDBJ databases">
        <title>Pervasive Adenine N6-methylation of Active Genes in Fungi.</title>
        <authorList>
            <consortium name="DOE Joint Genome Institute"/>
            <person name="Mondo S.J."/>
            <person name="Dannebaum R.O."/>
            <person name="Kuo R.C."/>
            <person name="Labutti K."/>
            <person name="Haridas S."/>
            <person name="Kuo A."/>
            <person name="Salamov A."/>
            <person name="Ahrendt S.R."/>
            <person name="Lipzen A."/>
            <person name="Sullivan W."/>
            <person name="Andreopoulos W.B."/>
            <person name="Clum A."/>
            <person name="Lindquist E."/>
            <person name="Daum C."/>
            <person name="Ramamoorthy G.K."/>
            <person name="Gryganskyi A."/>
            <person name="Culley D."/>
            <person name="Magnuson J.K."/>
            <person name="James T.Y."/>
            <person name="O'Malley M.A."/>
            <person name="Stajich J.E."/>
            <person name="Spatafora J.W."/>
            <person name="Visel A."/>
            <person name="Grigoriev I.V."/>
        </authorList>
    </citation>
    <scope>NUCLEOTIDE SEQUENCE [LARGE SCALE GENOMIC DNA]</scope>
    <source>
        <strain evidence="4 5">S4</strain>
    </source>
</reference>
<evidence type="ECO:0000256" key="3">
    <source>
        <dbReference type="PROSITE-ProRule" id="PRU00023"/>
    </source>
</evidence>
<dbReference type="AlphaFoldDB" id="A0A1Y1WSQ4"/>
<dbReference type="Pfam" id="PF12796">
    <property type="entry name" value="Ank_2"/>
    <property type="match status" value="1"/>
</dbReference>
<feature type="repeat" description="ANK" evidence="3">
    <location>
        <begin position="5"/>
        <end position="37"/>
    </location>
</feature>
<evidence type="ECO:0000256" key="1">
    <source>
        <dbReference type="ARBA" id="ARBA00022737"/>
    </source>
</evidence>
<dbReference type="STRING" id="1754192.A0A1Y1WSQ4"/>
<evidence type="ECO:0000313" key="4">
    <source>
        <dbReference type="EMBL" id="ORX76482.1"/>
    </source>
</evidence>
<feature type="non-terminal residue" evidence="4">
    <location>
        <position position="72"/>
    </location>
</feature>
<dbReference type="Proteomes" id="UP000193944">
    <property type="component" value="Unassembled WGS sequence"/>
</dbReference>
<dbReference type="InterPro" id="IPR036770">
    <property type="entry name" value="Ankyrin_rpt-contain_sf"/>
</dbReference>
<feature type="repeat" description="ANK" evidence="3">
    <location>
        <begin position="38"/>
        <end position="70"/>
    </location>
</feature>
<dbReference type="EMBL" id="MCFG01000296">
    <property type="protein sequence ID" value="ORX76482.1"/>
    <property type="molecule type" value="Genomic_DNA"/>
</dbReference>
<reference evidence="4 5" key="1">
    <citation type="submission" date="2016-08" db="EMBL/GenBank/DDBJ databases">
        <title>A Parts List for Fungal Cellulosomes Revealed by Comparative Genomics.</title>
        <authorList>
            <consortium name="DOE Joint Genome Institute"/>
            <person name="Haitjema C.H."/>
            <person name="Gilmore S.P."/>
            <person name="Henske J.K."/>
            <person name="Solomon K.V."/>
            <person name="De Groot R."/>
            <person name="Kuo A."/>
            <person name="Mondo S.J."/>
            <person name="Salamov A.A."/>
            <person name="Labutti K."/>
            <person name="Zhao Z."/>
            <person name="Chiniquy J."/>
            <person name="Barry K."/>
            <person name="Brewer H.M."/>
            <person name="Purvine S.O."/>
            <person name="Wright A.T."/>
            <person name="Boxma B."/>
            <person name="Van Alen T."/>
            <person name="Hackstein J.H."/>
            <person name="Baker S.E."/>
            <person name="Grigoriev I.V."/>
            <person name="O'Malley M.A."/>
        </authorList>
    </citation>
    <scope>NUCLEOTIDE SEQUENCE [LARGE SCALE GENOMIC DNA]</scope>
    <source>
        <strain evidence="4 5">S4</strain>
    </source>
</reference>
<accession>A0A1Y1WSQ4</accession>
<gene>
    <name evidence="4" type="ORF">BCR32DRAFT_185402</name>
</gene>
<dbReference type="PROSITE" id="PS50297">
    <property type="entry name" value="ANK_REP_REGION"/>
    <property type="match status" value="2"/>
</dbReference>
<dbReference type="Gene3D" id="1.25.40.20">
    <property type="entry name" value="Ankyrin repeat-containing domain"/>
    <property type="match status" value="1"/>
</dbReference>
<dbReference type="InterPro" id="IPR002110">
    <property type="entry name" value="Ankyrin_rpt"/>
</dbReference>